<name>C0D635_9FIRM</name>
<comment type="caution">
    <text evidence="1">The sequence shown here is derived from an EMBL/GenBank/DDBJ whole genome shotgun (WGS) entry which is preliminary data.</text>
</comment>
<dbReference type="InterPro" id="IPR046286">
    <property type="entry name" value="DUF6323"/>
</dbReference>
<sequence length="199" mass="23307">MAASNGLFKGGNSMENLFELLLAEQRKADLQRILRCNERTGQYGLTLTETDARELMACRENSLKESRRVEFGESILPAVIEFFCDSAYIHQDQYVEVLGQLQELFYTFKNESRDELTDAELLDFMRRQFENICFGDLDYLGGTCLERFARAVRSGWQCGMQRGRRDEYTLGETDNDYGELDEETRWEYEVYRVKLEDVE</sequence>
<reference evidence="1 2" key="1">
    <citation type="submission" date="2009-02" db="EMBL/GenBank/DDBJ databases">
        <title>Draft genome sequence of Clostridium asparagiforme (DSM 15981).</title>
        <authorList>
            <person name="Sudarsanam P."/>
            <person name="Ley R."/>
            <person name="Guruge J."/>
            <person name="Turnbaugh P.J."/>
            <person name="Mahowald M."/>
            <person name="Liep D."/>
            <person name="Gordon J."/>
        </authorList>
    </citation>
    <scope>NUCLEOTIDE SEQUENCE [LARGE SCALE GENOMIC DNA]</scope>
    <source>
        <strain evidence="1 2">DSM 15981</strain>
    </source>
</reference>
<proteinExistence type="predicted"/>
<dbReference type="EMBL" id="ACCJ01000390">
    <property type="protein sequence ID" value="EEG53210.1"/>
    <property type="molecule type" value="Genomic_DNA"/>
</dbReference>
<protein>
    <submittedName>
        <fullName evidence="1">Uncharacterized protein</fullName>
    </submittedName>
</protein>
<gene>
    <name evidence="1" type="ORF">CLOSTASPAR_04731</name>
</gene>
<dbReference type="Proteomes" id="UP000004756">
    <property type="component" value="Unassembled WGS sequence"/>
</dbReference>
<dbReference type="Pfam" id="PF19848">
    <property type="entry name" value="DUF6323"/>
    <property type="match status" value="1"/>
</dbReference>
<dbReference type="HOGENOM" id="CLU_129792_1_0_9"/>
<organism evidence="1 2">
    <name type="scientific">[Clostridium] asparagiforme DSM 15981</name>
    <dbReference type="NCBI Taxonomy" id="518636"/>
    <lineage>
        <taxon>Bacteria</taxon>
        <taxon>Bacillati</taxon>
        <taxon>Bacillota</taxon>
        <taxon>Clostridia</taxon>
        <taxon>Lachnospirales</taxon>
        <taxon>Lachnospiraceae</taxon>
        <taxon>Enterocloster</taxon>
    </lineage>
</organism>
<evidence type="ECO:0000313" key="2">
    <source>
        <dbReference type="Proteomes" id="UP000004756"/>
    </source>
</evidence>
<dbReference type="AlphaFoldDB" id="C0D635"/>
<accession>C0D635</accession>
<keyword evidence="2" id="KW-1185">Reference proteome</keyword>
<evidence type="ECO:0000313" key="1">
    <source>
        <dbReference type="EMBL" id="EEG53210.1"/>
    </source>
</evidence>